<accession>A0A2P2QVJ1</accession>
<dbReference type="EMBL" id="GGEC01090483">
    <property type="protein sequence ID" value="MBX70967.1"/>
    <property type="molecule type" value="Transcribed_RNA"/>
</dbReference>
<name>A0A2P2QVJ1_RHIMU</name>
<proteinExistence type="predicted"/>
<organism evidence="1">
    <name type="scientific">Rhizophora mucronata</name>
    <name type="common">Asiatic mangrove</name>
    <dbReference type="NCBI Taxonomy" id="61149"/>
    <lineage>
        <taxon>Eukaryota</taxon>
        <taxon>Viridiplantae</taxon>
        <taxon>Streptophyta</taxon>
        <taxon>Embryophyta</taxon>
        <taxon>Tracheophyta</taxon>
        <taxon>Spermatophyta</taxon>
        <taxon>Magnoliopsida</taxon>
        <taxon>eudicotyledons</taxon>
        <taxon>Gunneridae</taxon>
        <taxon>Pentapetalae</taxon>
        <taxon>rosids</taxon>
        <taxon>fabids</taxon>
        <taxon>Malpighiales</taxon>
        <taxon>Rhizophoraceae</taxon>
        <taxon>Rhizophora</taxon>
    </lineage>
</organism>
<reference evidence="1" key="1">
    <citation type="submission" date="2018-02" db="EMBL/GenBank/DDBJ databases">
        <title>Rhizophora mucronata_Transcriptome.</title>
        <authorList>
            <person name="Meera S.P."/>
            <person name="Sreeshan A."/>
            <person name="Augustine A."/>
        </authorList>
    </citation>
    <scope>NUCLEOTIDE SEQUENCE</scope>
    <source>
        <tissue evidence="1">Leaf</tissue>
    </source>
</reference>
<sequence length="21" mass="2319">MAKSLVLVDLEGCHFIDPTTE</sequence>
<protein>
    <submittedName>
        <fullName evidence="1">Uncharacterized protein</fullName>
    </submittedName>
</protein>
<evidence type="ECO:0000313" key="1">
    <source>
        <dbReference type="EMBL" id="MBX70967.1"/>
    </source>
</evidence>
<dbReference type="AlphaFoldDB" id="A0A2P2QVJ1"/>